<sequence>MNPSPDTPGADAASHAANAANAVTAAAIEARLRQRLQPTELLVIDESHQHAGHAGANGTGFGTHFRVHIASPLFLGASRVSAHRLVYDALRDFFDAGLHALAIELKQS</sequence>
<protein>
    <submittedName>
        <fullName evidence="2">BolA family transcriptional regulator</fullName>
    </submittedName>
</protein>
<proteinExistence type="inferred from homology"/>
<dbReference type="EMBL" id="RDQJ01000005">
    <property type="protein sequence ID" value="RMX15916.1"/>
    <property type="molecule type" value="Genomic_DNA"/>
</dbReference>
<dbReference type="RefSeq" id="WP_095538490.1">
    <property type="nucleotide sequence ID" value="NZ_NSJB01000001.1"/>
</dbReference>
<dbReference type="Pfam" id="PF01722">
    <property type="entry name" value="BolA"/>
    <property type="match status" value="1"/>
</dbReference>
<dbReference type="PANTHER" id="PTHR46230:SF7">
    <property type="entry name" value="BOLA-LIKE PROTEIN 1"/>
    <property type="match status" value="1"/>
</dbReference>
<dbReference type="OrthoDB" id="5296536at2"/>
<dbReference type="PIRSF" id="PIRSF003113">
    <property type="entry name" value="BolA"/>
    <property type="match status" value="1"/>
</dbReference>
<dbReference type="SUPFAM" id="SSF82657">
    <property type="entry name" value="BolA-like"/>
    <property type="match status" value="1"/>
</dbReference>
<evidence type="ECO:0000313" key="4">
    <source>
        <dbReference type="Proteomes" id="UP000218054"/>
    </source>
</evidence>
<dbReference type="GO" id="GO:0016226">
    <property type="term" value="P:iron-sulfur cluster assembly"/>
    <property type="evidence" value="ECO:0007669"/>
    <property type="project" value="TreeGrafter"/>
</dbReference>
<dbReference type="AlphaFoldDB" id="A0A2A2ALY4"/>
<keyword evidence="4" id="KW-1185">Reference proteome</keyword>
<reference evidence="2 4" key="1">
    <citation type="submission" date="2017-08" db="EMBL/GenBank/DDBJ databases">
        <title>WGS of Clinical strains of the CDC Group NO-1 linked to zoonotic infections in humans.</title>
        <authorList>
            <person name="Bernier A.-M."/>
            <person name="Bernard K."/>
        </authorList>
    </citation>
    <scope>NUCLEOTIDE SEQUENCE [LARGE SCALE GENOMIC DNA]</scope>
    <source>
        <strain evidence="2 4">NML00-0135</strain>
    </source>
</reference>
<dbReference type="Gene3D" id="3.30.300.90">
    <property type="entry name" value="BolA-like"/>
    <property type="match status" value="1"/>
</dbReference>
<comment type="caution">
    <text evidence="2">The sequence shown here is derived from an EMBL/GenBank/DDBJ whole genome shotgun (WGS) entry which is preliminary data.</text>
</comment>
<accession>A0A3M6RKD9</accession>
<evidence type="ECO:0000313" key="3">
    <source>
        <dbReference type="EMBL" id="RMX15916.1"/>
    </source>
</evidence>
<reference evidence="3 5" key="2">
    <citation type="submission" date="2018-10" db="EMBL/GenBank/DDBJ databases">
        <title>Comamonadaceae CDC group NO-1 genome sequencing and assembly.</title>
        <authorList>
            <person name="Bernier A.-M."/>
            <person name="Bernard K."/>
        </authorList>
    </citation>
    <scope>NUCLEOTIDE SEQUENCE [LARGE SCALE GENOMIC DNA]</scope>
    <source>
        <strain evidence="3 5">NML180582</strain>
    </source>
</reference>
<dbReference type="Proteomes" id="UP000218054">
    <property type="component" value="Unassembled WGS sequence"/>
</dbReference>
<name>A0A2A2ALY4_9BURK</name>
<evidence type="ECO:0000313" key="2">
    <source>
        <dbReference type="EMBL" id="PAT38738.1"/>
    </source>
</evidence>
<gene>
    <name evidence="2" type="ORF">CK625_01495</name>
    <name evidence="3" type="ORF">EBQ34_04930</name>
</gene>
<evidence type="ECO:0000256" key="1">
    <source>
        <dbReference type="RuleBase" id="RU003860"/>
    </source>
</evidence>
<dbReference type="Proteomes" id="UP000275180">
    <property type="component" value="Unassembled WGS sequence"/>
</dbReference>
<dbReference type="InterPro" id="IPR002634">
    <property type="entry name" value="BolA"/>
</dbReference>
<accession>A0A2A2ALY4</accession>
<dbReference type="PANTHER" id="PTHR46230">
    <property type="match status" value="1"/>
</dbReference>
<comment type="similarity">
    <text evidence="1">Belongs to the BolA/IbaG family.</text>
</comment>
<organism evidence="2 4">
    <name type="scientific">Vandammella animalimorsus</name>
    <dbReference type="NCBI Taxonomy" id="2029117"/>
    <lineage>
        <taxon>Bacteria</taxon>
        <taxon>Pseudomonadati</taxon>
        <taxon>Pseudomonadota</taxon>
        <taxon>Betaproteobacteria</taxon>
        <taxon>Burkholderiales</taxon>
        <taxon>Comamonadaceae</taxon>
        <taxon>Vandammella</taxon>
    </lineage>
</organism>
<dbReference type="InterPro" id="IPR036065">
    <property type="entry name" value="BolA-like_sf"/>
</dbReference>
<dbReference type="EMBL" id="NSJB01000001">
    <property type="protein sequence ID" value="PAT38738.1"/>
    <property type="molecule type" value="Genomic_DNA"/>
</dbReference>
<evidence type="ECO:0000313" key="5">
    <source>
        <dbReference type="Proteomes" id="UP000275180"/>
    </source>
</evidence>